<comment type="similarity">
    <text evidence="1">Belongs to the isocitrate and isopropylmalate dehydrogenases family.</text>
</comment>
<evidence type="ECO:0000256" key="1">
    <source>
        <dbReference type="ARBA" id="ARBA00007769"/>
    </source>
</evidence>
<gene>
    <name evidence="4" type="ORF">ACFOY1_13835</name>
</gene>
<sequence length="354" mass="38425">MKLLVLPGDGIGPEIVAAAIQVLKAADAKFKLGFEYDYGEVGFASLEKHGTTLRDEILQNARGYAGIILGTQSHADYPRPDKGGHNISAAFRVKLDLYANVRPARTRSFLPSNMKPGKTMDLVIMREATEGFYPDRNMAMGWGEVMPSPDMALSIRKITRHCSERIARRAFELAMKRRKKVTAIHKANSFHMTDGLFLECARSVAKDFPEVEFDDLLVDASTAHLVRNPERFDVLVAENFYADILSDLASELSGSLGLAGSIMAGDELCCAQAQHGSAPDIQGLDKANPVSMILSVAMLVHWLGERHRSNAMLDAAAAMDAAVDATLENPLYRTADLGGKLGCAAFGERVAASL</sequence>
<dbReference type="PANTHER" id="PTHR11835:SF34">
    <property type="entry name" value="ISOCITRATE DEHYDROGENASE [NAD] SUBUNIT ALPHA, MITOCHONDRIAL"/>
    <property type="match status" value="1"/>
</dbReference>
<accession>A0ABV8P1N5</accession>
<comment type="caution">
    <text evidence="4">The sequence shown here is derived from an EMBL/GenBank/DDBJ whole genome shotgun (WGS) entry which is preliminary data.</text>
</comment>
<dbReference type="RefSeq" id="WP_217964716.1">
    <property type="nucleotide sequence ID" value="NZ_JAHTBN010000004.1"/>
</dbReference>
<organism evidence="4 5">
    <name type="scientific">Candidimonas humi</name>
    <dbReference type="NCBI Taxonomy" id="683355"/>
    <lineage>
        <taxon>Bacteria</taxon>
        <taxon>Pseudomonadati</taxon>
        <taxon>Pseudomonadota</taxon>
        <taxon>Betaproteobacteria</taxon>
        <taxon>Burkholderiales</taxon>
        <taxon>Alcaligenaceae</taxon>
        <taxon>Candidimonas</taxon>
    </lineage>
</organism>
<evidence type="ECO:0000313" key="4">
    <source>
        <dbReference type="EMBL" id="MFC4202036.1"/>
    </source>
</evidence>
<dbReference type="InterPro" id="IPR024084">
    <property type="entry name" value="IsoPropMal-DH-like_dom"/>
</dbReference>
<reference evidence="5" key="1">
    <citation type="journal article" date="2019" name="Int. J. Syst. Evol. Microbiol.">
        <title>The Global Catalogue of Microorganisms (GCM) 10K type strain sequencing project: providing services to taxonomists for standard genome sequencing and annotation.</title>
        <authorList>
            <consortium name="The Broad Institute Genomics Platform"/>
            <consortium name="The Broad Institute Genome Sequencing Center for Infectious Disease"/>
            <person name="Wu L."/>
            <person name="Ma J."/>
        </authorList>
    </citation>
    <scope>NUCLEOTIDE SEQUENCE [LARGE SCALE GENOMIC DNA]</scope>
    <source>
        <strain evidence="5">LMG 24813</strain>
    </source>
</reference>
<dbReference type="PANTHER" id="PTHR11835">
    <property type="entry name" value="DECARBOXYLATING DEHYDROGENASES-ISOCITRATE, ISOPROPYLMALATE, TARTRATE"/>
    <property type="match status" value="1"/>
</dbReference>
<evidence type="ECO:0000313" key="5">
    <source>
        <dbReference type="Proteomes" id="UP001595848"/>
    </source>
</evidence>
<keyword evidence="5" id="KW-1185">Reference proteome</keyword>
<evidence type="ECO:0000259" key="3">
    <source>
        <dbReference type="SMART" id="SM01329"/>
    </source>
</evidence>
<dbReference type="Pfam" id="PF00180">
    <property type="entry name" value="Iso_dh"/>
    <property type="match status" value="1"/>
</dbReference>
<feature type="domain" description="Isopropylmalate dehydrogenase-like" evidence="3">
    <location>
        <begin position="2"/>
        <end position="350"/>
    </location>
</feature>
<name>A0ABV8P1N5_9BURK</name>
<evidence type="ECO:0000256" key="2">
    <source>
        <dbReference type="ARBA" id="ARBA00023002"/>
    </source>
</evidence>
<proteinExistence type="inferred from homology"/>
<protein>
    <submittedName>
        <fullName evidence="4">Isocitrate/isopropylmalate dehydrogenase family protein</fullName>
    </submittedName>
</protein>
<keyword evidence="2" id="KW-0560">Oxidoreductase</keyword>
<dbReference type="SMART" id="SM01329">
    <property type="entry name" value="Iso_dh"/>
    <property type="match status" value="1"/>
</dbReference>
<dbReference type="Proteomes" id="UP001595848">
    <property type="component" value="Unassembled WGS sequence"/>
</dbReference>
<dbReference type="EMBL" id="JBHSBV010000004">
    <property type="protein sequence ID" value="MFC4202036.1"/>
    <property type="molecule type" value="Genomic_DNA"/>
</dbReference>